<reference evidence="1" key="1">
    <citation type="submission" date="2019-03" db="EMBL/GenBank/DDBJ databases">
        <authorList>
            <person name="Danneels B."/>
        </authorList>
    </citation>
    <scope>NUCLEOTIDE SEQUENCE</scope>
</reference>
<gene>
    <name evidence="1" type="ORF">ANDO1_4025</name>
    <name evidence="2" type="ORF">ANDO2_3931</name>
</gene>
<name>A0A484P5H6_9ZZZZ</name>
<dbReference type="EMBL" id="CAADIB010000005">
    <property type="protein sequence ID" value="VFR25184.1"/>
    <property type="molecule type" value="Genomic_DNA"/>
</dbReference>
<dbReference type="AlphaFoldDB" id="A0A484P5H6"/>
<sequence length="48" mass="5491">MHDHSFIESSCHFPMPSTLTTKSKPRTIHNQRLWTILHPPSCNCATSN</sequence>
<protein>
    <submittedName>
        <fullName evidence="1">Uncharacterized protein</fullName>
    </submittedName>
</protein>
<dbReference type="EMBL" id="CAADHZ010000005">
    <property type="protein sequence ID" value="VFR20060.1"/>
    <property type="molecule type" value="Genomic_DNA"/>
</dbReference>
<organism evidence="1">
    <name type="scientific">plant metagenome</name>
    <dbReference type="NCBI Taxonomy" id="1297885"/>
    <lineage>
        <taxon>unclassified sequences</taxon>
        <taxon>metagenomes</taxon>
        <taxon>organismal metagenomes</taxon>
    </lineage>
</organism>
<evidence type="ECO:0000313" key="2">
    <source>
        <dbReference type="EMBL" id="VFR25184.1"/>
    </source>
</evidence>
<proteinExistence type="predicted"/>
<evidence type="ECO:0000313" key="1">
    <source>
        <dbReference type="EMBL" id="VFR20060.1"/>
    </source>
</evidence>
<accession>A0A484P5H6</accession>